<dbReference type="GO" id="GO:0009225">
    <property type="term" value="P:nucleotide-sugar metabolic process"/>
    <property type="evidence" value="ECO:0007669"/>
    <property type="project" value="TreeGrafter"/>
</dbReference>
<dbReference type="GO" id="GO:0005737">
    <property type="term" value="C:cytoplasm"/>
    <property type="evidence" value="ECO:0007669"/>
    <property type="project" value="TreeGrafter"/>
</dbReference>
<dbReference type="Pfam" id="PF05028">
    <property type="entry name" value="PARG_cat_C"/>
    <property type="match status" value="1"/>
</dbReference>
<dbReference type="InterPro" id="IPR007863">
    <property type="entry name" value="Peptidase_M16_C"/>
</dbReference>
<protein>
    <submittedName>
        <fullName evidence="3">Uncharacterized protein</fullName>
    </submittedName>
</protein>
<dbReference type="GO" id="GO:1990966">
    <property type="term" value="P:ATP generation from poly-ADP-D-ribose"/>
    <property type="evidence" value="ECO:0007669"/>
    <property type="project" value="TreeGrafter"/>
</dbReference>
<sequence length="159" mass="18137">MFGLIFVAGLYLDFVEEIRFMINPEVIIGILFLLCMDANEAIEIVGMERFSNYTGSNESCFCFYLLETRLQMREIHFVGFLSKLLETKILQVLRFKHGQIYSVGISVFLGGNKPSRTGDVRGYISVNLSCDPDISLKLVDLVLEEILRLKDVLTILEIE</sequence>
<evidence type="ECO:0000259" key="1">
    <source>
        <dbReference type="Pfam" id="PF05028"/>
    </source>
</evidence>
<accession>A0A4Y7LGX3</accession>
<feature type="domain" description="PARG catalytic Macro" evidence="1">
    <location>
        <begin position="16"/>
        <end position="59"/>
    </location>
</feature>
<gene>
    <name evidence="3" type="ORF">C5167_046191</name>
</gene>
<dbReference type="InterPro" id="IPR046372">
    <property type="entry name" value="PARG_cat_C"/>
</dbReference>
<dbReference type="InterPro" id="IPR007724">
    <property type="entry name" value="Poly_GlycHdrlase"/>
</dbReference>
<evidence type="ECO:0000259" key="2">
    <source>
        <dbReference type="Pfam" id="PF05193"/>
    </source>
</evidence>
<evidence type="ECO:0000313" key="4">
    <source>
        <dbReference type="Proteomes" id="UP000316621"/>
    </source>
</evidence>
<dbReference type="GO" id="GO:0005975">
    <property type="term" value="P:carbohydrate metabolic process"/>
    <property type="evidence" value="ECO:0007669"/>
    <property type="project" value="InterPro"/>
</dbReference>
<dbReference type="Gramene" id="RZC83405">
    <property type="protein sequence ID" value="RZC83405"/>
    <property type="gene ID" value="C5167_046191"/>
</dbReference>
<dbReference type="Proteomes" id="UP000316621">
    <property type="component" value="Chromosome 11"/>
</dbReference>
<dbReference type="EMBL" id="CM010725">
    <property type="protein sequence ID" value="RZC83405.1"/>
    <property type="molecule type" value="Genomic_DNA"/>
</dbReference>
<dbReference type="Pfam" id="PF05193">
    <property type="entry name" value="Peptidase_M16_C"/>
    <property type="match status" value="1"/>
</dbReference>
<reference evidence="3 4" key="1">
    <citation type="journal article" date="2018" name="Science">
        <title>The opium poppy genome and morphinan production.</title>
        <authorList>
            <person name="Guo L."/>
            <person name="Winzer T."/>
            <person name="Yang X."/>
            <person name="Li Y."/>
            <person name="Ning Z."/>
            <person name="He Z."/>
            <person name="Teodor R."/>
            <person name="Lu Y."/>
            <person name="Bowser T.A."/>
            <person name="Graham I.A."/>
            <person name="Ye K."/>
        </authorList>
    </citation>
    <scope>NUCLEOTIDE SEQUENCE [LARGE SCALE GENOMIC DNA]</scope>
    <source>
        <strain evidence="4">cv. HN1</strain>
        <tissue evidence="3">Leaves</tissue>
    </source>
</reference>
<dbReference type="GO" id="GO:0005634">
    <property type="term" value="C:nucleus"/>
    <property type="evidence" value="ECO:0007669"/>
    <property type="project" value="TreeGrafter"/>
</dbReference>
<proteinExistence type="predicted"/>
<dbReference type="AlphaFoldDB" id="A0A4Y7LGX3"/>
<name>A0A4Y7LGX3_PAPSO</name>
<dbReference type="PANTHER" id="PTHR12837">
    <property type="entry name" value="POLY ADP-RIBOSE GLYCOHYDROLASE"/>
    <property type="match status" value="1"/>
</dbReference>
<keyword evidence="4" id="KW-1185">Reference proteome</keyword>
<organism evidence="3 4">
    <name type="scientific">Papaver somniferum</name>
    <name type="common">Opium poppy</name>
    <dbReference type="NCBI Taxonomy" id="3469"/>
    <lineage>
        <taxon>Eukaryota</taxon>
        <taxon>Viridiplantae</taxon>
        <taxon>Streptophyta</taxon>
        <taxon>Embryophyta</taxon>
        <taxon>Tracheophyta</taxon>
        <taxon>Spermatophyta</taxon>
        <taxon>Magnoliopsida</taxon>
        <taxon>Ranunculales</taxon>
        <taxon>Papaveraceae</taxon>
        <taxon>Papaveroideae</taxon>
        <taxon>Papaver</taxon>
    </lineage>
</organism>
<feature type="domain" description="Peptidase M16 C-terminal" evidence="2">
    <location>
        <begin position="80"/>
        <end position="151"/>
    </location>
</feature>
<evidence type="ECO:0000313" key="3">
    <source>
        <dbReference type="EMBL" id="RZC83405.1"/>
    </source>
</evidence>
<dbReference type="PANTHER" id="PTHR12837:SF0">
    <property type="entry name" value="POLY(ADP-RIBOSE) GLYCOHYDROLASE"/>
    <property type="match status" value="1"/>
</dbReference>
<dbReference type="GO" id="GO:0006282">
    <property type="term" value="P:regulation of DNA repair"/>
    <property type="evidence" value="ECO:0007669"/>
    <property type="project" value="InterPro"/>
</dbReference>
<dbReference type="GO" id="GO:0004649">
    <property type="term" value="F:poly(ADP-ribose) glycohydrolase activity"/>
    <property type="evidence" value="ECO:0007669"/>
    <property type="project" value="InterPro"/>
</dbReference>